<evidence type="ECO:0000256" key="1">
    <source>
        <dbReference type="ARBA" id="ARBA00016067"/>
    </source>
</evidence>
<dbReference type="InterPro" id="IPR024789">
    <property type="entry name" value="APC4"/>
</dbReference>
<keyword evidence="4" id="KW-0833">Ubl conjugation pathway</keyword>
<comment type="caution">
    <text evidence="9">The sequence shown here is derived from an EMBL/GenBank/DDBJ whole genome shotgun (WGS) entry which is preliminary data.</text>
</comment>
<dbReference type="Proteomes" id="UP000297716">
    <property type="component" value="Unassembled WGS sequence"/>
</dbReference>
<feature type="repeat" description="WD" evidence="6">
    <location>
        <begin position="57"/>
        <end position="98"/>
    </location>
</feature>
<feature type="domain" description="Anaphase-promoting complex subunit 4 long" evidence="8">
    <location>
        <begin position="275"/>
        <end position="478"/>
    </location>
</feature>
<dbReference type="SUPFAM" id="SSF50978">
    <property type="entry name" value="WD40 repeat-like"/>
    <property type="match status" value="1"/>
</dbReference>
<evidence type="ECO:0000256" key="4">
    <source>
        <dbReference type="ARBA" id="ARBA00022786"/>
    </source>
</evidence>
<dbReference type="PROSITE" id="PS50082">
    <property type="entry name" value="WD_REPEATS_2"/>
    <property type="match status" value="1"/>
</dbReference>
<protein>
    <recommendedName>
        <fullName evidence="1">Anaphase-promoting complex subunit 4</fullName>
    </recommendedName>
</protein>
<evidence type="ECO:0000256" key="6">
    <source>
        <dbReference type="PROSITE-ProRule" id="PRU00221"/>
    </source>
</evidence>
<name>A0A4Z0YJA5_9PEZI</name>
<gene>
    <name evidence="9" type="ORF">E0Z10_g10005</name>
</gene>
<feature type="domain" description="Anaphase-promoting complex subunit 4-like WD40" evidence="7">
    <location>
        <begin position="25"/>
        <end position="117"/>
    </location>
</feature>
<evidence type="ECO:0000256" key="2">
    <source>
        <dbReference type="ARBA" id="ARBA00022618"/>
    </source>
</evidence>
<evidence type="ECO:0000313" key="9">
    <source>
        <dbReference type="EMBL" id="TGJ78763.1"/>
    </source>
</evidence>
<keyword evidence="3" id="KW-0498">Mitosis</keyword>
<dbReference type="GO" id="GO:0005680">
    <property type="term" value="C:anaphase-promoting complex"/>
    <property type="evidence" value="ECO:0007669"/>
    <property type="project" value="InterPro"/>
</dbReference>
<keyword evidence="6" id="KW-0853">WD repeat</keyword>
<dbReference type="GO" id="GO:0034399">
    <property type="term" value="C:nuclear periphery"/>
    <property type="evidence" value="ECO:0007669"/>
    <property type="project" value="TreeGrafter"/>
</dbReference>
<dbReference type="InterPro" id="IPR024790">
    <property type="entry name" value="APC4_long_dom"/>
</dbReference>
<organism evidence="9 10">
    <name type="scientific">Xylaria hypoxylon</name>
    <dbReference type="NCBI Taxonomy" id="37992"/>
    <lineage>
        <taxon>Eukaryota</taxon>
        <taxon>Fungi</taxon>
        <taxon>Dikarya</taxon>
        <taxon>Ascomycota</taxon>
        <taxon>Pezizomycotina</taxon>
        <taxon>Sordariomycetes</taxon>
        <taxon>Xylariomycetidae</taxon>
        <taxon>Xylariales</taxon>
        <taxon>Xylariaceae</taxon>
        <taxon>Xylaria</taxon>
    </lineage>
</organism>
<evidence type="ECO:0000259" key="7">
    <source>
        <dbReference type="Pfam" id="PF12894"/>
    </source>
</evidence>
<proteinExistence type="predicted"/>
<dbReference type="Pfam" id="PF12894">
    <property type="entry name" value="ANAPC4_WD40"/>
    <property type="match status" value="1"/>
</dbReference>
<dbReference type="PANTHER" id="PTHR13260:SF0">
    <property type="entry name" value="ANAPHASE-PROMOTING COMPLEX SUBUNIT 4"/>
    <property type="match status" value="1"/>
</dbReference>
<dbReference type="InterPro" id="IPR036322">
    <property type="entry name" value="WD40_repeat_dom_sf"/>
</dbReference>
<sequence>MTEPIELGLVDESRVEPRLHSGIVAYNPTIELFAGAAGPTTLQVWRANNQVVAKNSQRGERATVQAIRWKPDGQFLAVGWSDGIVRLMGLETNKAVHQITICEAGKSNITTIGWAQNIAGKRPPSAARSSIETWEQLASQGLDLVKKKPAADLPRELTFLEIESALPKLSPLPASGGSGDDTFVFTTRASLEFLFRPFSQDDSDKVDVMVVGTDDGQIHISIYDSFFIGSFRYSLPPSFGKQAELQLCGCASHLELSTHVLVFKPSKGDKTKILYLVPIDLTFINSSPENLSLLASKTTTLQKLLRYVKQVQIHMLHEWQSTRELPNRFLTSINETLRESGAYGEMNIGQAMYHSVVTGHTFPEVKEWLVDQLAERGHKRWDKAVVTGLQALRSLVHENFLPALERISIILSRLLGIARFHESKAEMGFTSAQIMKVMDIVSCLMLVGNKIILLVMEELELFHAFSIWLRHEIDHLASSSTTEDLTEKDATMEHGKILAYIQQYMPASPLRCYLSSVTMEDVERDRKLADGGSSLLELLRKQIKRQESGQPDTGSYPQVGFLCKYLDSQATSVLEGIAEAERRSVRFGQVTKIVLDNNVSRFDVRLSATHAGDTWRGVTHTAVITEDDDSQFYIFRTSIMITNGISSSVTSELSRMTLGNGKILDLKFLYDDSLLVLWAPKDLSLRLIRIPHKSEDLGYQPYTAGSQITPHELTNEQVTSVFLNMIVPCQPDFVPAQMEIKEASAERGKLPPRLCLLGNDMQTYKVFALPEDPFGEALKSRRENPV</sequence>
<dbReference type="InterPro" id="IPR001680">
    <property type="entry name" value="WD40_rpt"/>
</dbReference>
<keyword evidence="10" id="KW-1185">Reference proteome</keyword>
<dbReference type="EMBL" id="SKBN01000352">
    <property type="protein sequence ID" value="TGJ78763.1"/>
    <property type="molecule type" value="Genomic_DNA"/>
</dbReference>
<evidence type="ECO:0000256" key="5">
    <source>
        <dbReference type="ARBA" id="ARBA00023306"/>
    </source>
</evidence>
<reference evidence="9 10" key="1">
    <citation type="submission" date="2019-03" db="EMBL/GenBank/DDBJ databases">
        <title>Draft genome sequence of Xylaria hypoxylon DSM 108379, a ubiquitous saprotrophic-parasitic fungi on hardwood.</title>
        <authorList>
            <person name="Buettner E."/>
            <person name="Leonhardt S."/>
            <person name="Gebauer A.M."/>
            <person name="Liers C."/>
            <person name="Hofrichter M."/>
            <person name="Kellner H."/>
        </authorList>
    </citation>
    <scope>NUCLEOTIDE SEQUENCE [LARGE SCALE GENOMIC DNA]</scope>
    <source>
        <strain evidence="9 10">DSM 108379</strain>
    </source>
</reference>
<keyword evidence="5" id="KW-0131">Cell cycle</keyword>
<dbReference type="AlphaFoldDB" id="A0A4Z0YJA5"/>
<dbReference type="GO" id="GO:0031145">
    <property type="term" value="P:anaphase-promoting complex-dependent catabolic process"/>
    <property type="evidence" value="ECO:0007669"/>
    <property type="project" value="InterPro"/>
</dbReference>
<accession>A0A4Z0YJA5</accession>
<dbReference type="STRING" id="37992.A0A4Z0YJA5"/>
<dbReference type="OrthoDB" id="2110451at2759"/>
<dbReference type="InterPro" id="IPR015943">
    <property type="entry name" value="WD40/YVTN_repeat-like_dom_sf"/>
</dbReference>
<dbReference type="Gene3D" id="2.130.10.10">
    <property type="entry name" value="YVTN repeat-like/Quinoprotein amine dehydrogenase"/>
    <property type="match status" value="1"/>
</dbReference>
<keyword evidence="2" id="KW-0132">Cell division</keyword>
<dbReference type="Pfam" id="PF12896">
    <property type="entry name" value="ANAPC4"/>
    <property type="match status" value="1"/>
</dbReference>
<evidence type="ECO:0000256" key="3">
    <source>
        <dbReference type="ARBA" id="ARBA00022776"/>
    </source>
</evidence>
<dbReference type="InterPro" id="IPR024977">
    <property type="entry name" value="Apc4-like_WD40_dom"/>
</dbReference>
<evidence type="ECO:0000313" key="10">
    <source>
        <dbReference type="Proteomes" id="UP000297716"/>
    </source>
</evidence>
<dbReference type="GO" id="GO:0051301">
    <property type="term" value="P:cell division"/>
    <property type="evidence" value="ECO:0007669"/>
    <property type="project" value="UniProtKB-KW"/>
</dbReference>
<dbReference type="PANTHER" id="PTHR13260">
    <property type="entry name" value="ANAPHASE PROMOTING COMPLEX SUBUNIT 4 APC4"/>
    <property type="match status" value="1"/>
</dbReference>
<dbReference type="GO" id="GO:0070979">
    <property type="term" value="P:protein K11-linked ubiquitination"/>
    <property type="evidence" value="ECO:0007669"/>
    <property type="project" value="TreeGrafter"/>
</dbReference>
<evidence type="ECO:0000259" key="8">
    <source>
        <dbReference type="Pfam" id="PF12896"/>
    </source>
</evidence>